<evidence type="ECO:0000256" key="4">
    <source>
        <dbReference type="ARBA" id="ARBA00022840"/>
    </source>
</evidence>
<feature type="compositionally biased region" description="Low complexity" evidence="6">
    <location>
        <begin position="398"/>
        <end position="423"/>
    </location>
</feature>
<dbReference type="InterPro" id="IPR000719">
    <property type="entry name" value="Prot_kinase_dom"/>
</dbReference>
<evidence type="ECO:0000313" key="9">
    <source>
        <dbReference type="EMBL" id="USC51306.1"/>
    </source>
</evidence>
<dbReference type="PROSITE" id="PS00108">
    <property type="entry name" value="PROTEIN_KINASE_ST"/>
    <property type="match status" value="1"/>
</dbReference>
<keyword evidence="9" id="KW-0723">Serine/threonine-protein kinase</keyword>
<keyword evidence="7" id="KW-0812">Transmembrane</keyword>
<feature type="compositionally biased region" description="Basic and acidic residues" evidence="6">
    <location>
        <begin position="454"/>
        <end position="463"/>
    </location>
</feature>
<evidence type="ECO:0000256" key="7">
    <source>
        <dbReference type="SAM" id="Phobius"/>
    </source>
</evidence>
<dbReference type="Pfam" id="PF00069">
    <property type="entry name" value="Pkinase"/>
    <property type="match status" value="1"/>
</dbReference>
<dbReference type="PANTHER" id="PTHR43289:SF34">
    <property type="entry name" value="SERINE_THREONINE-PROTEIN KINASE YBDM-RELATED"/>
    <property type="match status" value="1"/>
</dbReference>
<feature type="compositionally biased region" description="Low complexity" evidence="6">
    <location>
        <begin position="334"/>
        <end position="363"/>
    </location>
</feature>
<name>A0ABY4VAQ2_STRFL</name>
<keyword evidence="2 5" id="KW-0547">Nucleotide-binding</keyword>
<dbReference type="SMART" id="SM00220">
    <property type="entry name" value="S_TKc"/>
    <property type="match status" value="1"/>
</dbReference>
<dbReference type="Proteomes" id="UP001056079">
    <property type="component" value="Chromosome"/>
</dbReference>
<feature type="region of interest" description="Disordered" evidence="6">
    <location>
        <begin position="300"/>
        <end position="425"/>
    </location>
</feature>
<evidence type="ECO:0000256" key="6">
    <source>
        <dbReference type="SAM" id="MobiDB-lite"/>
    </source>
</evidence>
<proteinExistence type="predicted"/>
<keyword evidence="3 9" id="KW-0418">Kinase</keyword>
<dbReference type="EMBL" id="CP098609">
    <property type="protein sequence ID" value="USC51306.1"/>
    <property type="molecule type" value="Genomic_DNA"/>
</dbReference>
<evidence type="ECO:0000256" key="3">
    <source>
        <dbReference type="ARBA" id="ARBA00022777"/>
    </source>
</evidence>
<dbReference type="Gene3D" id="3.30.200.20">
    <property type="entry name" value="Phosphorylase Kinase, domain 1"/>
    <property type="match status" value="1"/>
</dbReference>
<feature type="region of interest" description="Disordered" evidence="6">
    <location>
        <begin position="453"/>
        <end position="501"/>
    </location>
</feature>
<dbReference type="PROSITE" id="PS00107">
    <property type="entry name" value="PROTEIN_KINASE_ATP"/>
    <property type="match status" value="1"/>
</dbReference>
<organism evidence="9 10">
    <name type="scientific">Streptomyces filamentosus</name>
    <name type="common">Streptomyces roseosporus</name>
    <dbReference type="NCBI Taxonomy" id="67294"/>
    <lineage>
        <taxon>Bacteria</taxon>
        <taxon>Bacillati</taxon>
        <taxon>Actinomycetota</taxon>
        <taxon>Actinomycetes</taxon>
        <taxon>Kitasatosporales</taxon>
        <taxon>Streptomycetaceae</taxon>
        <taxon>Streptomyces</taxon>
    </lineage>
</organism>
<dbReference type="InterPro" id="IPR017441">
    <property type="entry name" value="Protein_kinase_ATP_BS"/>
</dbReference>
<feature type="compositionally biased region" description="Pro residues" evidence="6">
    <location>
        <begin position="303"/>
        <end position="315"/>
    </location>
</feature>
<evidence type="ECO:0000259" key="8">
    <source>
        <dbReference type="PROSITE" id="PS50011"/>
    </source>
</evidence>
<gene>
    <name evidence="9" type="ORF">K7395_33520</name>
</gene>
<dbReference type="CDD" id="cd14014">
    <property type="entry name" value="STKc_PknB_like"/>
    <property type="match status" value="1"/>
</dbReference>
<feature type="transmembrane region" description="Helical" evidence="7">
    <location>
        <begin position="430"/>
        <end position="452"/>
    </location>
</feature>
<keyword evidence="4 5" id="KW-0067">ATP-binding</keyword>
<keyword evidence="10" id="KW-1185">Reference proteome</keyword>
<feature type="domain" description="Protein kinase" evidence="8">
    <location>
        <begin position="24"/>
        <end position="276"/>
    </location>
</feature>
<evidence type="ECO:0000256" key="5">
    <source>
        <dbReference type="PROSITE-ProRule" id="PRU10141"/>
    </source>
</evidence>
<keyword evidence="7" id="KW-0472">Membrane</keyword>
<feature type="compositionally biased region" description="Pro residues" evidence="6">
    <location>
        <begin position="324"/>
        <end position="333"/>
    </location>
</feature>
<protein>
    <submittedName>
        <fullName evidence="9">Serine/threonine protein kinase</fullName>
    </submittedName>
</protein>
<keyword evidence="1" id="KW-0808">Transferase</keyword>
<dbReference type="InterPro" id="IPR008271">
    <property type="entry name" value="Ser/Thr_kinase_AS"/>
</dbReference>
<evidence type="ECO:0000256" key="2">
    <source>
        <dbReference type="ARBA" id="ARBA00022741"/>
    </source>
</evidence>
<dbReference type="InterPro" id="IPR011009">
    <property type="entry name" value="Kinase-like_dom_sf"/>
</dbReference>
<dbReference type="PANTHER" id="PTHR43289">
    <property type="entry name" value="MITOGEN-ACTIVATED PROTEIN KINASE KINASE KINASE 20-RELATED"/>
    <property type="match status" value="1"/>
</dbReference>
<sequence>MSSASSTDPFQPLKADDPAVVGGYRLAAVLGAGGMGKVYLSYTPGGRPLALKVIRAEFSEDPEFRRRFQQEVRAAQRVQGLYTAPVIDSDTEGAQPWLATAYVPGPSLAHAVARHGGLPLRSVLLLTVGVAEALGVIHGAGIVHRDLKPANVLLAADGPRVIDFGIARAADTTALTGTGVSVGTPAFMAPEQAAAGTVTPATDVFALGQIAAYAAIGAPAFGEGPSHAVLYRIVHEDPDLSRLPDELRPLVTRCLSRDPADRPALADIIRMCHEISPEPLRQGEDWLPQAVAGSITERLRMPAPAPTPPPQPSAAPTPTEFAPGNPPTPPPGAPHHTPTGYAVASAPTQTGPGTPGTPSAPGSPGAPGAPGAPGNVPPGPWQQNAYQQGHPTPPPQPSGFQQPGFPQSGFQQPGFQQSGFQPQAPRPKRAGLVVAASVVGALVVLGVIGYLLPDDEKSGKEGRAGTSSSSGSSAGSASGSSGGSGSADKAGDRPVDPKPVSYQGIDITANYALKLADHPPRPVEDEDSGVSYGKGDFYFYRDSLFGDERVGSANGKLVVLKNSQKGSLEVCRQETRFTEKIELEQLTSGSQICVLSKAGHIAVVTYRGKSGPNDPSHYITIDLTAWRNAEEAQMD</sequence>
<feature type="binding site" evidence="5">
    <location>
        <position position="52"/>
    </location>
    <ligand>
        <name>ATP</name>
        <dbReference type="ChEBI" id="CHEBI:30616"/>
    </ligand>
</feature>
<dbReference type="Gene3D" id="1.10.510.10">
    <property type="entry name" value="Transferase(Phosphotransferase) domain 1"/>
    <property type="match status" value="1"/>
</dbReference>
<dbReference type="GO" id="GO:0004674">
    <property type="term" value="F:protein serine/threonine kinase activity"/>
    <property type="evidence" value="ECO:0007669"/>
    <property type="project" value="UniProtKB-KW"/>
</dbReference>
<dbReference type="RefSeq" id="WP_006122684.1">
    <property type="nucleotide sequence ID" value="NZ_CP098609.1"/>
</dbReference>
<dbReference type="PROSITE" id="PS50011">
    <property type="entry name" value="PROTEIN_KINASE_DOM"/>
    <property type="match status" value="1"/>
</dbReference>
<keyword evidence="7" id="KW-1133">Transmembrane helix</keyword>
<reference evidence="9" key="1">
    <citation type="submission" date="2021-08" db="EMBL/GenBank/DDBJ databases">
        <title>DNA methylation of m4C regulates biosynthesis of daptomycin in Streptomyces roseosporus L30.</title>
        <authorList>
            <person name="Fang J.-L."/>
        </authorList>
    </citation>
    <scope>NUCLEOTIDE SEQUENCE</scope>
    <source>
        <strain evidence="9">L30</strain>
    </source>
</reference>
<dbReference type="SUPFAM" id="SSF56112">
    <property type="entry name" value="Protein kinase-like (PK-like)"/>
    <property type="match status" value="1"/>
</dbReference>
<evidence type="ECO:0000256" key="1">
    <source>
        <dbReference type="ARBA" id="ARBA00022679"/>
    </source>
</evidence>
<accession>A0ABY4VAQ2</accession>
<feature type="compositionally biased region" description="Low complexity" evidence="6">
    <location>
        <begin position="464"/>
        <end position="479"/>
    </location>
</feature>
<evidence type="ECO:0000313" key="10">
    <source>
        <dbReference type="Proteomes" id="UP001056079"/>
    </source>
</evidence>